<accession>A0AA39MVA3</accession>
<keyword evidence="2" id="KW-1185">Reference proteome</keyword>
<evidence type="ECO:0000313" key="2">
    <source>
        <dbReference type="Proteomes" id="UP001175211"/>
    </source>
</evidence>
<reference evidence="1" key="1">
    <citation type="submission" date="2023-06" db="EMBL/GenBank/DDBJ databases">
        <authorList>
            <consortium name="Lawrence Berkeley National Laboratory"/>
            <person name="Ahrendt S."/>
            <person name="Sahu N."/>
            <person name="Indic B."/>
            <person name="Wong-Bajracharya J."/>
            <person name="Merenyi Z."/>
            <person name="Ke H.-M."/>
            <person name="Monk M."/>
            <person name="Kocsube S."/>
            <person name="Drula E."/>
            <person name="Lipzen A."/>
            <person name="Balint B."/>
            <person name="Henrissat B."/>
            <person name="Andreopoulos B."/>
            <person name="Martin F.M."/>
            <person name="Harder C.B."/>
            <person name="Rigling D."/>
            <person name="Ford K.L."/>
            <person name="Foster G.D."/>
            <person name="Pangilinan J."/>
            <person name="Papanicolaou A."/>
            <person name="Barry K."/>
            <person name="LaButti K."/>
            <person name="Viragh M."/>
            <person name="Koriabine M."/>
            <person name="Yan M."/>
            <person name="Riley R."/>
            <person name="Champramary S."/>
            <person name="Plett K.L."/>
            <person name="Tsai I.J."/>
            <person name="Slot J."/>
            <person name="Sipos G."/>
            <person name="Plett J."/>
            <person name="Nagy L.G."/>
            <person name="Grigoriev I.V."/>
        </authorList>
    </citation>
    <scope>NUCLEOTIDE SEQUENCE</scope>
    <source>
        <strain evidence="1">CCBAS 213</strain>
    </source>
</reference>
<evidence type="ECO:0000313" key="1">
    <source>
        <dbReference type="EMBL" id="KAK0447483.1"/>
    </source>
</evidence>
<dbReference type="SUPFAM" id="SSF56112">
    <property type="entry name" value="Protein kinase-like (PK-like)"/>
    <property type="match status" value="1"/>
</dbReference>
<dbReference type="Proteomes" id="UP001175211">
    <property type="component" value="Unassembled WGS sequence"/>
</dbReference>
<gene>
    <name evidence="1" type="ORF">EV420DRAFT_1622434</name>
</gene>
<dbReference type="EMBL" id="JAUEPS010000044">
    <property type="protein sequence ID" value="KAK0447483.1"/>
    <property type="molecule type" value="Genomic_DNA"/>
</dbReference>
<dbReference type="InterPro" id="IPR011009">
    <property type="entry name" value="Kinase-like_dom_sf"/>
</dbReference>
<comment type="caution">
    <text evidence="1">The sequence shown here is derived from an EMBL/GenBank/DDBJ whole genome shotgun (WGS) entry which is preliminary data.</text>
</comment>
<dbReference type="Gene3D" id="1.10.510.10">
    <property type="entry name" value="Transferase(Phosphotransferase) domain 1"/>
    <property type="match status" value="1"/>
</dbReference>
<protein>
    <submittedName>
        <fullName evidence="1">Uncharacterized protein</fullName>
    </submittedName>
</protein>
<dbReference type="GO" id="GO:0004672">
    <property type="term" value="F:protein kinase activity"/>
    <property type="evidence" value="ECO:0007669"/>
    <property type="project" value="InterPro"/>
</dbReference>
<dbReference type="PROSITE" id="PS00109">
    <property type="entry name" value="PROTEIN_KINASE_TYR"/>
    <property type="match status" value="1"/>
</dbReference>
<sequence length="399" mass="44893">MAPPIELFHPVFARFRAKLADTEVVPEAIVRDTVSLMRSMSAIRASEQPQGRTMLSEILKQPFLRAVDLDSSTSTDHIALCGETTVDEMAAVVILEEEDELGAGGSEPSVRGSFSYMKFWADGTRRKIREGSCCPSFIVGLAGPWLVIAGAVFTSQIIVQRLTDYVWLGNSRVNDDDHILRVARILYSLQGSIEELRKYYEDLKPQPLEANKPHPRFFPSVTPYRSNNEDIGFTYISPLDLDEMCVTFLATLDVEQGERKVVVKFVERYGEEAHRLLAGLGLAPEILYVGPIGGSYSKLRMVVMEHVQGRTLVAEYRDGPIPEDVKKAVKEGLDALHNEDLVYGDLRRQNIMICKGLKFIDFDWAGKVGEVRYPLHLASCISEYDLILKEHDMKMFDDL</sequence>
<dbReference type="RefSeq" id="XP_060326204.1">
    <property type="nucleotide sequence ID" value="XM_060475804.1"/>
</dbReference>
<name>A0AA39MVA3_ARMTA</name>
<dbReference type="AlphaFoldDB" id="A0AA39MVA3"/>
<dbReference type="GeneID" id="85359352"/>
<dbReference type="InterPro" id="IPR008266">
    <property type="entry name" value="Tyr_kinase_AS"/>
</dbReference>
<organism evidence="1 2">
    <name type="scientific">Armillaria tabescens</name>
    <name type="common">Ringless honey mushroom</name>
    <name type="synonym">Agaricus tabescens</name>
    <dbReference type="NCBI Taxonomy" id="1929756"/>
    <lineage>
        <taxon>Eukaryota</taxon>
        <taxon>Fungi</taxon>
        <taxon>Dikarya</taxon>
        <taxon>Basidiomycota</taxon>
        <taxon>Agaricomycotina</taxon>
        <taxon>Agaricomycetes</taxon>
        <taxon>Agaricomycetidae</taxon>
        <taxon>Agaricales</taxon>
        <taxon>Marasmiineae</taxon>
        <taxon>Physalacriaceae</taxon>
        <taxon>Desarmillaria</taxon>
    </lineage>
</organism>
<proteinExistence type="predicted"/>